<dbReference type="Proteomes" id="UP000823775">
    <property type="component" value="Unassembled WGS sequence"/>
</dbReference>
<protein>
    <submittedName>
        <fullName evidence="2">Uncharacterized protein</fullName>
    </submittedName>
</protein>
<dbReference type="Gene3D" id="1.20.1420.40">
    <property type="entry name" value="Decorin-binding protein"/>
    <property type="match status" value="1"/>
</dbReference>
<name>A0ABS8ST49_DATST</name>
<reference evidence="2 3" key="1">
    <citation type="journal article" date="2021" name="BMC Genomics">
        <title>Datura genome reveals duplications of psychoactive alkaloid biosynthetic genes and high mutation rate following tissue culture.</title>
        <authorList>
            <person name="Rajewski A."/>
            <person name="Carter-House D."/>
            <person name="Stajich J."/>
            <person name="Litt A."/>
        </authorList>
    </citation>
    <scope>NUCLEOTIDE SEQUENCE [LARGE SCALE GENOMIC DNA]</scope>
    <source>
        <strain evidence="2">AR-01</strain>
    </source>
</reference>
<evidence type="ECO:0000313" key="2">
    <source>
        <dbReference type="EMBL" id="MCD7461944.1"/>
    </source>
</evidence>
<gene>
    <name evidence="2" type="ORF">HAX54_047429</name>
</gene>
<proteinExistence type="predicted"/>
<feature type="compositionally biased region" description="Acidic residues" evidence="1">
    <location>
        <begin position="105"/>
        <end position="115"/>
    </location>
</feature>
<dbReference type="InterPro" id="IPR038353">
    <property type="entry name" value="Decorin-db_sf"/>
</dbReference>
<keyword evidence="3" id="KW-1185">Reference proteome</keyword>
<feature type="region of interest" description="Disordered" evidence="1">
    <location>
        <begin position="104"/>
        <end position="158"/>
    </location>
</feature>
<feature type="compositionally biased region" description="Basic and acidic residues" evidence="1">
    <location>
        <begin position="116"/>
        <end position="158"/>
    </location>
</feature>
<evidence type="ECO:0000256" key="1">
    <source>
        <dbReference type="SAM" id="MobiDB-lite"/>
    </source>
</evidence>
<accession>A0ABS8ST49</accession>
<comment type="caution">
    <text evidence="2">The sequence shown here is derived from an EMBL/GenBank/DDBJ whole genome shotgun (WGS) entry which is preliminary data.</text>
</comment>
<organism evidence="2 3">
    <name type="scientific">Datura stramonium</name>
    <name type="common">Jimsonweed</name>
    <name type="synonym">Common thornapple</name>
    <dbReference type="NCBI Taxonomy" id="4076"/>
    <lineage>
        <taxon>Eukaryota</taxon>
        <taxon>Viridiplantae</taxon>
        <taxon>Streptophyta</taxon>
        <taxon>Embryophyta</taxon>
        <taxon>Tracheophyta</taxon>
        <taxon>Spermatophyta</taxon>
        <taxon>Magnoliopsida</taxon>
        <taxon>eudicotyledons</taxon>
        <taxon>Gunneridae</taxon>
        <taxon>Pentapetalae</taxon>
        <taxon>asterids</taxon>
        <taxon>lamiids</taxon>
        <taxon>Solanales</taxon>
        <taxon>Solanaceae</taxon>
        <taxon>Solanoideae</taxon>
        <taxon>Datureae</taxon>
        <taxon>Datura</taxon>
    </lineage>
</organism>
<sequence>MASLSKKSIFNLSKAFPHRASSVFVGRQIWKGGCVAATEEPSEQQSRHVKKYYYGTNADQTGGKVSEMADKAKEVKDKATETAQDAWKAIEDTAEELKEQVVGDVDPENVQDEIVVEDHDEKELRKKLAKEPGGKPLDEDKGLDVKWRPIVEKKPQPS</sequence>
<evidence type="ECO:0000313" key="3">
    <source>
        <dbReference type="Proteomes" id="UP000823775"/>
    </source>
</evidence>
<dbReference type="EMBL" id="JACEIK010000766">
    <property type="protein sequence ID" value="MCD7461944.1"/>
    <property type="molecule type" value="Genomic_DNA"/>
</dbReference>